<comment type="caution">
    <text evidence="2">The sequence shown here is derived from an EMBL/GenBank/DDBJ whole genome shotgun (WGS) entry which is preliminary data.</text>
</comment>
<dbReference type="EMBL" id="MNUE01000011">
    <property type="protein sequence ID" value="OJD36521.1"/>
    <property type="molecule type" value="Genomic_DNA"/>
</dbReference>
<reference evidence="2 3" key="1">
    <citation type="submission" date="2016-10" db="EMBL/GenBank/DDBJ databases">
        <title>Proteomics and genomics reveal pathogen-plant mechanisms compatible with a hemibiotrophic lifestyle of Diplodia corticola.</title>
        <authorList>
            <person name="Fernandes I."/>
            <person name="De Jonge R."/>
            <person name="Van De Peer Y."/>
            <person name="Devreese B."/>
            <person name="Alves A."/>
            <person name="Esteves A.C."/>
        </authorList>
    </citation>
    <scope>NUCLEOTIDE SEQUENCE [LARGE SCALE GENOMIC DNA]</scope>
    <source>
        <strain evidence="2 3">CBS 112549</strain>
    </source>
</reference>
<evidence type="ECO:0000313" key="2">
    <source>
        <dbReference type="EMBL" id="OJD36521.1"/>
    </source>
</evidence>
<evidence type="ECO:0000256" key="1">
    <source>
        <dbReference type="SAM" id="MobiDB-lite"/>
    </source>
</evidence>
<gene>
    <name evidence="2" type="ORF">BKCO1_1100081</name>
</gene>
<accession>A0A1J9R7M6</accession>
<feature type="region of interest" description="Disordered" evidence="1">
    <location>
        <begin position="1"/>
        <end position="38"/>
    </location>
</feature>
<evidence type="ECO:0000313" key="3">
    <source>
        <dbReference type="Proteomes" id="UP000183809"/>
    </source>
</evidence>
<organism evidence="2 3">
    <name type="scientific">Diplodia corticola</name>
    <dbReference type="NCBI Taxonomy" id="236234"/>
    <lineage>
        <taxon>Eukaryota</taxon>
        <taxon>Fungi</taxon>
        <taxon>Dikarya</taxon>
        <taxon>Ascomycota</taxon>
        <taxon>Pezizomycotina</taxon>
        <taxon>Dothideomycetes</taxon>
        <taxon>Dothideomycetes incertae sedis</taxon>
        <taxon>Botryosphaeriales</taxon>
        <taxon>Botryosphaeriaceae</taxon>
        <taxon>Diplodia</taxon>
    </lineage>
</organism>
<dbReference type="Proteomes" id="UP000183809">
    <property type="component" value="Unassembled WGS sequence"/>
</dbReference>
<feature type="region of interest" description="Disordered" evidence="1">
    <location>
        <begin position="58"/>
        <end position="77"/>
    </location>
</feature>
<dbReference type="AlphaFoldDB" id="A0A1J9R7M6"/>
<keyword evidence="3" id="KW-1185">Reference proteome</keyword>
<dbReference type="RefSeq" id="XP_020132781.1">
    <property type="nucleotide sequence ID" value="XM_020270441.1"/>
</dbReference>
<protein>
    <submittedName>
        <fullName evidence="2">Uncharacterized protein</fullName>
    </submittedName>
</protein>
<feature type="compositionally biased region" description="Basic and acidic residues" evidence="1">
    <location>
        <begin position="58"/>
        <end position="67"/>
    </location>
</feature>
<sequence>MVVNTTSPPPPRRTPLLQSTPDPGPVLSPQGLGSTAILSTKPAPPWVKHFWVEGVHNSRERAHDGHPNDAAGRHKPWRTANLGSSALQQPVWPPSAAVWSERIQHFLPLLDLPAVNVRLIVPPNAGQSVSNTVLDLWIHPIPQKRLPSIAEVLQRLPELASDDSCTQARLPVAWRGSRALLANTMKRTKHVCRTAPHPWPGP</sequence>
<name>A0A1J9R7M6_9PEZI</name>
<dbReference type="GeneID" id="31010700"/>
<proteinExistence type="predicted"/>